<dbReference type="PANTHER" id="PTHR37038">
    <property type="entry name" value="TRANSCRIPTIONAL REGULATOR-RELATED"/>
    <property type="match status" value="1"/>
</dbReference>
<accession>A0AAW9JT74</accession>
<evidence type="ECO:0000259" key="1">
    <source>
        <dbReference type="PROSITE" id="PS50943"/>
    </source>
</evidence>
<dbReference type="AlphaFoldDB" id="A0AAW9JT74"/>
<evidence type="ECO:0000313" key="2">
    <source>
        <dbReference type="EMBL" id="MDZ5760025.1"/>
    </source>
</evidence>
<dbReference type="Pfam" id="PF01381">
    <property type="entry name" value="HTH_3"/>
    <property type="match status" value="1"/>
</dbReference>
<dbReference type="GO" id="GO:0003677">
    <property type="term" value="F:DNA binding"/>
    <property type="evidence" value="ECO:0007669"/>
    <property type="project" value="InterPro"/>
</dbReference>
<dbReference type="InterPro" id="IPR053163">
    <property type="entry name" value="HTH-type_regulator_Rgg"/>
</dbReference>
<sequence>MTTKIGEAIKKKRLVGGLTQAELAEGICTQATISNLESKGSLPTTSILLKITDKLNIEFNEIYEYSLGNQNGYTQIFKEVRRLCSKRSHKQAYELLTTEINFSKLDTIYEIKQFYYFMGISGLIAHENISDAIYYFNQAIDSESGNTLDFLDVSATNGIGIAYDMANENDKALTYYEKSLEQLDELLTIIDTINNSPEIAKIYYNTAMFYSKIGEYNKAVNLCSLGIQLLQNEDLTYYLEYLLYEKGFNLLKLNKKEEAAKFYLYALVMADIHNNNLVLEVIKSNLKEYDIQEYKYR</sequence>
<dbReference type="SUPFAM" id="SSF48452">
    <property type="entry name" value="TPR-like"/>
    <property type="match status" value="1"/>
</dbReference>
<dbReference type="SMART" id="SM00028">
    <property type="entry name" value="TPR"/>
    <property type="match status" value="3"/>
</dbReference>
<reference evidence="2" key="1">
    <citation type="submission" date="2023-08" db="EMBL/GenBank/DDBJ databases">
        <title>Genomic characterization of piscicolin 126 produced by Carnobacterium maltaromaticum CM22 strain isolated from salmon (Salmo salar).</title>
        <authorList>
            <person name="Gonzalez-Gragera E."/>
            <person name="Garcia-Lopez J.D."/>
            <person name="Teso-Perez C."/>
            <person name="Gimenez-Hernandez I."/>
            <person name="Peralta-Sanchez J.M."/>
            <person name="Valdivia E."/>
            <person name="Montalban-Lopez M."/>
            <person name="Martin-Platero A.M."/>
            <person name="Banos A."/>
            <person name="Martinez-Bueno M."/>
        </authorList>
    </citation>
    <scope>NUCLEOTIDE SEQUENCE</scope>
    <source>
        <strain evidence="2">CM22</strain>
    </source>
</reference>
<gene>
    <name evidence="2" type="ORF">RAK27_15425</name>
</gene>
<proteinExistence type="predicted"/>
<feature type="domain" description="HTH cro/C1-type" evidence="1">
    <location>
        <begin position="9"/>
        <end position="62"/>
    </location>
</feature>
<evidence type="ECO:0000313" key="3">
    <source>
        <dbReference type="Proteomes" id="UP001290462"/>
    </source>
</evidence>
<dbReference type="EMBL" id="JAVBVO010000005">
    <property type="protein sequence ID" value="MDZ5760025.1"/>
    <property type="molecule type" value="Genomic_DNA"/>
</dbReference>
<dbReference type="RefSeq" id="WP_187959029.1">
    <property type="nucleotide sequence ID" value="NZ_CBCPKA010000010.1"/>
</dbReference>
<protein>
    <submittedName>
        <fullName evidence="2">Helix-turn-helix transcriptional regulator</fullName>
    </submittedName>
</protein>
<dbReference type="Gene3D" id="1.25.40.10">
    <property type="entry name" value="Tetratricopeptide repeat domain"/>
    <property type="match status" value="1"/>
</dbReference>
<dbReference type="InterPro" id="IPR001387">
    <property type="entry name" value="Cro/C1-type_HTH"/>
</dbReference>
<dbReference type="InterPro" id="IPR011990">
    <property type="entry name" value="TPR-like_helical_dom_sf"/>
</dbReference>
<comment type="caution">
    <text evidence="2">The sequence shown here is derived from an EMBL/GenBank/DDBJ whole genome shotgun (WGS) entry which is preliminary data.</text>
</comment>
<dbReference type="SUPFAM" id="SSF47413">
    <property type="entry name" value="lambda repressor-like DNA-binding domains"/>
    <property type="match status" value="1"/>
</dbReference>
<dbReference type="PROSITE" id="PS50943">
    <property type="entry name" value="HTH_CROC1"/>
    <property type="match status" value="1"/>
</dbReference>
<dbReference type="PANTHER" id="PTHR37038:SF14">
    <property type="entry name" value="TRANSCRIPTIONAL ACTIVATOR"/>
    <property type="match status" value="1"/>
</dbReference>
<dbReference type="InterPro" id="IPR019734">
    <property type="entry name" value="TPR_rpt"/>
</dbReference>
<organism evidence="2 3">
    <name type="scientific">Carnobacterium maltaromaticum</name>
    <name type="common">Carnobacterium piscicola</name>
    <dbReference type="NCBI Taxonomy" id="2751"/>
    <lineage>
        <taxon>Bacteria</taxon>
        <taxon>Bacillati</taxon>
        <taxon>Bacillota</taxon>
        <taxon>Bacilli</taxon>
        <taxon>Lactobacillales</taxon>
        <taxon>Carnobacteriaceae</taxon>
        <taxon>Carnobacterium</taxon>
    </lineage>
</organism>
<name>A0AAW9JT74_CARML</name>
<dbReference type="CDD" id="cd00093">
    <property type="entry name" value="HTH_XRE"/>
    <property type="match status" value="1"/>
</dbReference>
<dbReference type="SMART" id="SM00530">
    <property type="entry name" value="HTH_XRE"/>
    <property type="match status" value="1"/>
</dbReference>
<dbReference type="InterPro" id="IPR010982">
    <property type="entry name" value="Lambda_DNA-bd_dom_sf"/>
</dbReference>
<dbReference type="Proteomes" id="UP001290462">
    <property type="component" value="Unassembled WGS sequence"/>
</dbReference>